<reference evidence="3" key="1">
    <citation type="submission" date="2017-05" db="EMBL/GenBank/DDBJ databases">
        <title>Complete and WGS of Bordetella genogroups.</title>
        <authorList>
            <person name="Spilker T."/>
            <person name="Lipuma J."/>
        </authorList>
    </citation>
    <scope>NUCLEOTIDE SEQUENCE [LARGE SCALE GENOMIC DNA]</scope>
    <source>
        <strain evidence="3">AU18089</strain>
    </source>
</reference>
<protein>
    <submittedName>
        <fullName evidence="2">Uncharacterized protein</fullName>
    </submittedName>
</protein>
<name>A0A261RR06_9BORD</name>
<proteinExistence type="predicted"/>
<keyword evidence="3" id="KW-1185">Reference proteome</keyword>
<gene>
    <name evidence="2" type="ORF">CAL19_01845</name>
</gene>
<comment type="caution">
    <text evidence="2">The sequence shown here is derived from an EMBL/GenBank/DDBJ whole genome shotgun (WGS) entry which is preliminary data.</text>
</comment>
<sequence length="70" mass="7822">MSEASVSTGGDMQQLLEILARNRIMVPDERLELVLAEYRLLRDQMNLLEQQLDSSARSHIMTVIAPGGLP</sequence>
<evidence type="ECO:0000313" key="2">
    <source>
        <dbReference type="EMBL" id="OZI27498.1"/>
    </source>
</evidence>
<evidence type="ECO:0000256" key="1">
    <source>
        <dbReference type="SAM" id="Coils"/>
    </source>
</evidence>
<evidence type="ECO:0000313" key="3">
    <source>
        <dbReference type="Proteomes" id="UP000216947"/>
    </source>
</evidence>
<dbReference type="EMBL" id="NEVK01000001">
    <property type="protein sequence ID" value="OZI27498.1"/>
    <property type="molecule type" value="Genomic_DNA"/>
</dbReference>
<organism evidence="2 3">
    <name type="scientific">Bordetella genomosp. 7</name>
    <dbReference type="NCBI Taxonomy" id="1416805"/>
    <lineage>
        <taxon>Bacteria</taxon>
        <taxon>Pseudomonadati</taxon>
        <taxon>Pseudomonadota</taxon>
        <taxon>Betaproteobacteria</taxon>
        <taxon>Burkholderiales</taxon>
        <taxon>Alcaligenaceae</taxon>
        <taxon>Bordetella</taxon>
    </lineage>
</organism>
<feature type="coiled-coil region" evidence="1">
    <location>
        <begin position="31"/>
        <end position="58"/>
    </location>
</feature>
<keyword evidence="1" id="KW-0175">Coiled coil</keyword>
<dbReference type="AlphaFoldDB" id="A0A261RR06"/>
<dbReference type="Proteomes" id="UP000216947">
    <property type="component" value="Unassembled WGS sequence"/>
</dbReference>
<accession>A0A261RR06</accession>